<evidence type="ECO:0000256" key="2">
    <source>
        <dbReference type="ARBA" id="ARBA00003968"/>
    </source>
</evidence>
<keyword evidence="10 12" id="KW-0808">Transferase</keyword>
<dbReference type="FunFam" id="3.40.50.2020:FF:000004">
    <property type="entry name" value="Adenine phosphoribosyltransferase"/>
    <property type="match status" value="1"/>
</dbReference>
<sequence length="182" mass="20162">MLCHKYKKLIMKQHPLAQYLDAVPDFPKEGILFQDISPLLRDHFVATIDAMSLLFSAKEWTEVDYLVGVESRGFIFASALALKHDKGFVKVRKTGKLPNVHASMEYGLEYGTDKLEMQKGDGKKVIICDDLIATGGSMQAAAKLCNEVGYEVVGMACLVDLKALNSFSHDGMAVRSVIQFDD</sequence>
<dbReference type="AlphaFoldDB" id="A0A4P7NWL4"/>
<dbReference type="HAMAP" id="MF_00004">
    <property type="entry name" value="Aden_phosphoribosyltr"/>
    <property type="match status" value="1"/>
</dbReference>
<dbReference type="InterPro" id="IPR000836">
    <property type="entry name" value="PRTase_dom"/>
</dbReference>
<keyword evidence="9 12" id="KW-0328">Glycosyltransferase</keyword>
<dbReference type="GO" id="GO:0006166">
    <property type="term" value="P:purine ribonucleoside salvage"/>
    <property type="evidence" value="ECO:0007669"/>
    <property type="project" value="UniProtKB-KW"/>
</dbReference>
<dbReference type="InterPro" id="IPR050054">
    <property type="entry name" value="UPRTase/APRTase"/>
</dbReference>
<dbReference type="UniPathway" id="UPA00588">
    <property type="reaction ID" value="UER00646"/>
</dbReference>
<dbReference type="GO" id="GO:0002055">
    <property type="term" value="F:adenine binding"/>
    <property type="evidence" value="ECO:0007669"/>
    <property type="project" value="TreeGrafter"/>
</dbReference>
<accession>A0A4P7NWL4</accession>
<evidence type="ECO:0000256" key="9">
    <source>
        <dbReference type="ARBA" id="ARBA00022676"/>
    </source>
</evidence>
<dbReference type="GO" id="GO:0044209">
    <property type="term" value="P:AMP salvage"/>
    <property type="evidence" value="ECO:0007669"/>
    <property type="project" value="UniProtKB-UniRule"/>
</dbReference>
<dbReference type="GO" id="GO:0003999">
    <property type="term" value="F:adenine phosphoribosyltransferase activity"/>
    <property type="evidence" value="ECO:0007669"/>
    <property type="project" value="UniProtKB-UniRule"/>
</dbReference>
<keyword evidence="15" id="KW-1185">Reference proteome</keyword>
<keyword evidence="11 12" id="KW-0660">Purine salvage</keyword>
<evidence type="ECO:0000313" key="14">
    <source>
        <dbReference type="EMBL" id="QBZ82071.1"/>
    </source>
</evidence>
<dbReference type="NCBIfam" id="NF002636">
    <property type="entry name" value="PRK02304.1-5"/>
    <property type="match status" value="1"/>
</dbReference>
<dbReference type="OrthoDB" id="9803963at2"/>
<comment type="subcellular location">
    <subcellularLocation>
        <location evidence="3 12">Cytoplasm</location>
    </subcellularLocation>
</comment>
<evidence type="ECO:0000259" key="13">
    <source>
        <dbReference type="Pfam" id="PF00156"/>
    </source>
</evidence>
<dbReference type="CDD" id="cd06223">
    <property type="entry name" value="PRTases_typeI"/>
    <property type="match status" value="1"/>
</dbReference>
<comment type="catalytic activity">
    <reaction evidence="1 12">
        <text>AMP + diphosphate = 5-phospho-alpha-D-ribose 1-diphosphate + adenine</text>
        <dbReference type="Rhea" id="RHEA:16609"/>
        <dbReference type="ChEBI" id="CHEBI:16708"/>
        <dbReference type="ChEBI" id="CHEBI:33019"/>
        <dbReference type="ChEBI" id="CHEBI:58017"/>
        <dbReference type="ChEBI" id="CHEBI:456215"/>
        <dbReference type="EC" id="2.4.2.7"/>
    </reaction>
</comment>
<evidence type="ECO:0000256" key="11">
    <source>
        <dbReference type="ARBA" id="ARBA00022726"/>
    </source>
</evidence>
<dbReference type="EC" id="2.4.2.7" evidence="7 12"/>
<dbReference type="Proteomes" id="UP000296201">
    <property type="component" value="Chromosome"/>
</dbReference>
<evidence type="ECO:0000256" key="4">
    <source>
        <dbReference type="ARBA" id="ARBA00004659"/>
    </source>
</evidence>
<name>A0A4P7NWL4_9GAMM</name>
<gene>
    <name evidence="12 14" type="primary">apt</name>
    <name evidence="14" type="ORF">GHNINEIG_00095</name>
</gene>
<organism evidence="14 15">
    <name type="scientific">Hydrogenovibrio crunogenus</name>
    <dbReference type="NCBI Taxonomy" id="39765"/>
    <lineage>
        <taxon>Bacteria</taxon>
        <taxon>Pseudomonadati</taxon>
        <taxon>Pseudomonadota</taxon>
        <taxon>Gammaproteobacteria</taxon>
        <taxon>Thiotrichales</taxon>
        <taxon>Piscirickettsiaceae</taxon>
        <taxon>Hydrogenovibrio</taxon>
    </lineage>
</organism>
<evidence type="ECO:0000256" key="3">
    <source>
        <dbReference type="ARBA" id="ARBA00004496"/>
    </source>
</evidence>
<evidence type="ECO:0000256" key="7">
    <source>
        <dbReference type="ARBA" id="ARBA00011893"/>
    </source>
</evidence>
<protein>
    <recommendedName>
        <fullName evidence="7 12">Adenine phosphoribosyltransferase</fullName>
        <shortName evidence="12">APRT</shortName>
        <ecNumber evidence="7 12">2.4.2.7</ecNumber>
    </recommendedName>
</protein>
<dbReference type="GO" id="GO:0016208">
    <property type="term" value="F:AMP binding"/>
    <property type="evidence" value="ECO:0007669"/>
    <property type="project" value="TreeGrafter"/>
</dbReference>
<dbReference type="SUPFAM" id="SSF53271">
    <property type="entry name" value="PRTase-like"/>
    <property type="match status" value="1"/>
</dbReference>
<feature type="domain" description="Phosphoribosyltransferase" evidence="13">
    <location>
        <begin position="59"/>
        <end position="161"/>
    </location>
</feature>
<dbReference type="GO" id="GO:0006168">
    <property type="term" value="P:adenine salvage"/>
    <property type="evidence" value="ECO:0007669"/>
    <property type="project" value="InterPro"/>
</dbReference>
<comment type="pathway">
    <text evidence="4 12">Purine metabolism; AMP biosynthesis via salvage pathway; AMP from adenine: step 1/1.</text>
</comment>
<evidence type="ECO:0000256" key="12">
    <source>
        <dbReference type="HAMAP-Rule" id="MF_00004"/>
    </source>
</evidence>
<comment type="similarity">
    <text evidence="5 12">Belongs to the purine/pyrimidine phosphoribosyltransferase family.</text>
</comment>
<dbReference type="EMBL" id="CP032096">
    <property type="protein sequence ID" value="QBZ82071.1"/>
    <property type="molecule type" value="Genomic_DNA"/>
</dbReference>
<comment type="function">
    <text evidence="2 12">Catalyzes a salvage reaction resulting in the formation of AMP, that is energically less costly than de novo synthesis.</text>
</comment>
<evidence type="ECO:0000256" key="8">
    <source>
        <dbReference type="ARBA" id="ARBA00022490"/>
    </source>
</evidence>
<dbReference type="Pfam" id="PF00156">
    <property type="entry name" value="Pribosyltran"/>
    <property type="match status" value="1"/>
</dbReference>
<evidence type="ECO:0000256" key="5">
    <source>
        <dbReference type="ARBA" id="ARBA00008391"/>
    </source>
</evidence>
<dbReference type="Gene3D" id="3.40.50.2020">
    <property type="match status" value="1"/>
</dbReference>
<dbReference type="GO" id="GO:0005737">
    <property type="term" value="C:cytoplasm"/>
    <property type="evidence" value="ECO:0007669"/>
    <property type="project" value="UniProtKB-SubCell"/>
</dbReference>
<evidence type="ECO:0000256" key="1">
    <source>
        <dbReference type="ARBA" id="ARBA00000868"/>
    </source>
</evidence>
<proteinExistence type="inferred from homology"/>
<evidence type="ECO:0000313" key="15">
    <source>
        <dbReference type="Proteomes" id="UP000296201"/>
    </source>
</evidence>
<dbReference type="InterPro" id="IPR005764">
    <property type="entry name" value="Ade_phspho_trans"/>
</dbReference>
<evidence type="ECO:0000256" key="10">
    <source>
        <dbReference type="ARBA" id="ARBA00022679"/>
    </source>
</evidence>
<keyword evidence="8 12" id="KW-0963">Cytoplasm</keyword>
<dbReference type="PANTHER" id="PTHR32315">
    <property type="entry name" value="ADENINE PHOSPHORIBOSYLTRANSFERASE"/>
    <property type="match status" value="1"/>
</dbReference>
<reference evidence="14 15" key="1">
    <citation type="submission" date="2018-08" db="EMBL/GenBank/DDBJ databases">
        <title>Horizontal acquisition of hydrogen conversion ability and other habitat adaptations in Hydrogenovibrio crunogenus strains.</title>
        <authorList>
            <person name="Gonnella G."/>
            <person name="Adam N."/>
            <person name="Perner M."/>
        </authorList>
    </citation>
    <scope>NUCLEOTIDE SEQUENCE [LARGE SCALE GENOMIC DNA]</scope>
    <source>
        <strain evidence="14 15">SP-41</strain>
    </source>
</reference>
<comment type="subunit">
    <text evidence="6 12">Homodimer.</text>
</comment>
<dbReference type="PANTHER" id="PTHR32315:SF3">
    <property type="entry name" value="ADENINE PHOSPHORIBOSYLTRANSFERASE"/>
    <property type="match status" value="1"/>
</dbReference>
<evidence type="ECO:0000256" key="6">
    <source>
        <dbReference type="ARBA" id="ARBA00011738"/>
    </source>
</evidence>
<dbReference type="InterPro" id="IPR029057">
    <property type="entry name" value="PRTase-like"/>
</dbReference>